<dbReference type="Proteomes" id="UP000008810">
    <property type="component" value="Chromosome 4"/>
</dbReference>
<evidence type="ECO:0000313" key="3">
    <source>
        <dbReference type="EnsemblPlants" id="PNT62584"/>
    </source>
</evidence>
<dbReference type="AlphaFoldDB" id="A0A2K2CKN2"/>
<organism evidence="2">
    <name type="scientific">Brachypodium distachyon</name>
    <name type="common">Purple false brome</name>
    <name type="synonym">Trachynia distachya</name>
    <dbReference type="NCBI Taxonomy" id="15368"/>
    <lineage>
        <taxon>Eukaryota</taxon>
        <taxon>Viridiplantae</taxon>
        <taxon>Streptophyta</taxon>
        <taxon>Embryophyta</taxon>
        <taxon>Tracheophyta</taxon>
        <taxon>Spermatophyta</taxon>
        <taxon>Magnoliopsida</taxon>
        <taxon>Liliopsida</taxon>
        <taxon>Poales</taxon>
        <taxon>Poaceae</taxon>
        <taxon>BOP clade</taxon>
        <taxon>Pooideae</taxon>
        <taxon>Stipodae</taxon>
        <taxon>Brachypodieae</taxon>
        <taxon>Brachypodium</taxon>
    </lineage>
</organism>
<dbReference type="EMBL" id="CM000883">
    <property type="protein sequence ID" value="PNT62584.1"/>
    <property type="molecule type" value="Genomic_DNA"/>
</dbReference>
<reference evidence="3" key="3">
    <citation type="submission" date="2018-08" db="UniProtKB">
        <authorList>
            <consortium name="EnsemblPlants"/>
        </authorList>
    </citation>
    <scope>IDENTIFICATION</scope>
    <source>
        <strain evidence="3">cv. Bd21</strain>
    </source>
</reference>
<evidence type="ECO:0000256" key="1">
    <source>
        <dbReference type="SAM" id="Phobius"/>
    </source>
</evidence>
<accession>A0A2K2CKN2</accession>
<proteinExistence type="predicted"/>
<evidence type="ECO:0000313" key="2">
    <source>
        <dbReference type="EMBL" id="PNT62584.1"/>
    </source>
</evidence>
<keyword evidence="1" id="KW-0812">Transmembrane</keyword>
<dbReference type="Gramene" id="PNT62584">
    <property type="protein sequence ID" value="PNT62584"/>
    <property type="gene ID" value="BRADI_4g05484v3"/>
</dbReference>
<sequence length="75" mass="8222">MGSEGVTGGEDATLLLVFLAFAFLLGQWSILPGSGRMTQQHVIYYGRTRDVSVGPKLTFFLGKLDQHLPFLGVHQ</sequence>
<keyword evidence="1" id="KW-1133">Transmembrane helix</keyword>
<reference evidence="2" key="2">
    <citation type="submission" date="2017-06" db="EMBL/GenBank/DDBJ databases">
        <title>WGS assembly of Brachypodium distachyon.</title>
        <authorList>
            <consortium name="The International Brachypodium Initiative"/>
            <person name="Lucas S."/>
            <person name="Harmon-Smith M."/>
            <person name="Lail K."/>
            <person name="Tice H."/>
            <person name="Grimwood J."/>
            <person name="Bruce D."/>
            <person name="Barry K."/>
            <person name="Shu S."/>
            <person name="Lindquist E."/>
            <person name="Wang M."/>
            <person name="Pitluck S."/>
            <person name="Vogel J.P."/>
            <person name="Garvin D.F."/>
            <person name="Mockler T.C."/>
            <person name="Schmutz J."/>
            <person name="Rokhsar D."/>
            <person name="Bevan M.W."/>
        </authorList>
    </citation>
    <scope>NUCLEOTIDE SEQUENCE</scope>
    <source>
        <strain evidence="2">Bd21</strain>
    </source>
</reference>
<gene>
    <name evidence="2" type="ORF">BRADI_4g05484v3</name>
</gene>
<reference evidence="2 3" key="1">
    <citation type="journal article" date="2010" name="Nature">
        <title>Genome sequencing and analysis of the model grass Brachypodium distachyon.</title>
        <authorList>
            <consortium name="International Brachypodium Initiative"/>
        </authorList>
    </citation>
    <scope>NUCLEOTIDE SEQUENCE [LARGE SCALE GENOMIC DNA]</scope>
    <source>
        <strain evidence="2 3">Bd21</strain>
    </source>
</reference>
<protein>
    <submittedName>
        <fullName evidence="2 3">Uncharacterized protein</fullName>
    </submittedName>
</protein>
<dbReference type="EnsemblPlants" id="PNT62584">
    <property type="protein sequence ID" value="PNT62584"/>
    <property type="gene ID" value="BRADI_4g05484v3"/>
</dbReference>
<evidence type="ECO:0000313" key="4">
    <source>
        <dbReference type="Proteomes" id="UP000008810"/>
    </source>
</evidence>
<keyword evidence="1" id="KW-0472">Membrane</keyword>
<name>A0A2K2CKN2_BRADI</name>
<feature type="transmembrane region" description="Helical" evidence="1">
    <location>
        <begin position="12"/>
        <end position="31"/>
    </location>
</feature>
<dbReference type="InParanoid" id="A0A2K2CKN2"/>
<keyword evidence="4" id="KW-1185">Reference proteome</keyword>